<dbReference type="EMBL" id="CM044705">
    <property type="protein sequence ID" value="KAI5663973.1"/>
    <property type="molecule type" value="Genomic_DNA"/>
</dbReference>
<keyword evidence="2" id="KW-1185">Reference proteome</keyword>
<proteinExistence type="predicted"/>
<protein>
    <submittedName>
        <fullName evidence="1">Uncharacterized protein</fullName>
    </submittedName>
</protein>
<accession>A0ACC0ASL1</accession>
<comment type="caution">
    <text evidence="1">The sequence shown here is derived from an EMBL/GenBank/DDBJ whole genome shotgun (WGS) entry which is preliminary data.</text>
</comment>
<organism evidence="1 2">
    <name type="scientific">Catharanthus roseus</name>
    <name type="common">Madagascar periwinkle</name>
    <name type="synonym">Vinca rosea</name>
    <dbReference type="NCBI Taxonomy" id="4058"/>
    <lineage>
        <taxon>Eukaryota</taxon>
        <taxon>Viridiplantae</taxon>
        <taxon>Streptophyta</taxon>
        <taxon>Embryophyta</taxon>
        <taxon>Tracheophyta</taxon>
        <taxon>Spermatophyta</taxon>
        <taxon>Magnoliopsida</taxon>
        <taxon>eudicotyledons</taxon>
        <taxon>Gunneridae</taxon>
        <taxon>Pentapetalae</taxon>
        <taxon>asterids</taxon>
        <taxon>lamiids</taxon>
        <taxon>Gentianales</taxon>
        <taxon>Apocynaceae</taxon>
        <taxon>Rauvolfioideae</taxon>
        <taxon>Vinceae</taxon>
        <taxon>Catharanthinae</taxon>
        <taxon>Catharanthus</taxon>
    </lineage>
</organism>
<reference evidence="2" key="1">
    <citation type="journal article" date="2023" name="Nat. Plants">
        <title>Single-cell RNA sequencing provides a high-resolution roadmap for understanding the multicellular compartmentation of specialized metabolism.</title>
        <authorList>
            <person name="Sun S."/>
            <person name="Shen X."/>
            <person name="Li Y."/>
            <person name="Li Y."/>
            <person name="Wang S."/>
            <person name="Li R."/>
            <person name="Zhang H."/>
            <person name="Shen G."/>
            <person name="Guo B."/>
            <person name="Wei J."/>
            <person name="Xu J."/>
            <person name="St-Pierre B."/>
            <person name="Chen S."/>
            <person name="Sun C."/>
        </authorList>
    </citation>
    <scope>NUCLEOTIDE SEQUENCE [LARGE SCALE GENOMIC DNA]</scope>
</reference>
<evidence type="ECO:0000313" key="2">
    <source>
        <dbReference type="Proteomes" id="UP001060085"/>
    </source>
</evidence>
<dbReference type="Proteomes" id="UP001060085">
    <property type="component" value="Linkage Group LG05"/>
</dbReference>
<sequence>MKIILNLFNNIGWVPLLTVNELFYPEMIYEFYANLYKGRVERVGNVPHQWVLSRVGGRDIAFDDRLLNNILETPQDGIRFYIKNKKCYDANLYSERRFEEIFTKGEENEFWFYGHRAYASHTIIIHQMFVIWLLPYEDLSIFCTQLGGQDKSDEDNEDDERDKEQEEMNVEEDESEKELEEETHRREMRRKKRQERTEEGQSSVDMAQLMPRIITMQSQLNNRLDDIDRKLHN</sequence>
<name>A0ACC0ASL1_CATRO</name>
<gene>
    <name evidence="1" type="ORF">M9H77_23296</name>
</gene>
<evidence type="ECO:0000313" key="1">
    <source>
        <dbReference type="EMBL" id="KAI5663973.1"/>
    </source>
</evidence>